<protein>
    <submittedName>
        <fullName evidence="2">Uncharacterized protein</fullName>
    </submittedName>
</protein>
<comment type="caution">
    <text evidence="2">The sequence shown here is derived from an EMBL/GenBank/DDBJ whole genome shotgun (WGS) entry which is preliminary data.</text>
</comment>
<gene>
    <name evidence="2" type="ORF">GCM10009744_59050</name>
</gene>
<proteinExistence type="predicted"/>
<accession>A0ABN2FT09</accession>
<name>A0ABN2FT09_9ACTN</name>
<dbReference type="EMBL" id="BAAANE010000011">
    <property type="protein sequence ID" value="GAA1658039.1"/>
    <property type="molecule type" value="Genomic_DNA"/>
</dbReference>
<reference evidence="2 3" key="1">
    <citation type="journal article" date="2019" name="Int. J. Syst. Evol. Microbiol.">
        <title>The Global Catalogue of Microorganisms (GCM) 10K type strain sequencing project: providing services to taxonomists for standard genome sequencing and annotation.</title>
        <authorList>
            <consortium name="The Broad Institute Genomics Platform"/>
            <consortium name="The Broad Institute Genome Sequencing Center for Infectious Disease"/>
            <person name="Wu L."/>
            <person name="Ma J."/>
        </authorList>
    </citation>
    <scope>NUCLEOTIDE SEQUENCE [LARGE SCALE GENOMIC DNA]</scope>
    <source>
        <strain evidence="2 3">JCM 14306</strain>
    </source>
</reference>
<evidence type="ECO:0000256" key="1">
    <source>
        <dbReference type="SAM" id="MobiDB-lite"/>
    </source>
</evidence>
<sequence length="80" mass="8302">MLTTTRGRFCITAPFGSLDGGHQIYQRPPTTRAGPLGTDGRGSGLPLSRESQQAIPGPGCLPPGATGWEPLAWSEVAAVQ</sequence>
<feature type="region of interest" description="Disordered" evidence="1">
    <location>
        <begin position="20"/>
        <end position="66"/>
    </location>
</feature>
<keyword evidence="3" id="KW-1185">Reference proteome</keyword>
<evidence type="ECO:0000313" key="2">
    <source>
        <dbReference type="EMBL" id="GAA1658039.1"/>
    </source>
</evidence>
<dbReference type="Proteomes" id="UP001501319">
    <property type="component" value="Unassembled WGS sequence"/>
</dbReference>
<organism evidence="2 3">
    <name type="scientific">Kribbella alba</name>
    <dbReference type="NCBI Taxonomy" id="190197"/>
    <lineage>
        <taxon>Bacteria</taxon>
        <taxon>Bacillati</taxon>
        <taxon>Actinomycetota</taxon>
        <taxon>Actinomycetes</taxon>
        <taxon>Propionibacteriales</taxon>
        <taxon>Kribbellaceae</taxon>
        <taxon>Kribbella</taxon>
    </lineage>
</organism>
<evidence type="ECO:0000313" key="3">
    <source>
        <dbReference type="Proteomes" id="UP001501319"/>
    </source>
</evidence>